<reference evidence="1 2" key="1">
    <citation type="submission" date="2016-11" db="EMBL/GenBank/DDBJ databases">
        <authorList>
            <person name="Jaros S."/>
            <person name="Januszkiewicz K."/>
            <person name="Wedrychowicz H."/>
        </authorList>
    </citation>
    <scope>NUCLEOTIDE SEQUENCE [LARGE SCALE GENOMIC DNA]</scope>
    <source>
        <strain evidence="1 2">DSM 15929</strain>
    </source>
</reference>
<dbReference type="EMBL" id="FRAC01000017">
    <property type="protein sequence ID" value="SHK77814.1"/>
    <property type="molecule type" value="Genomic_DNA"/>
</dbReference>
<dbReference type="Proteomes" id="UP000184386">
    <property type="component" value="Unassembled WGS sequence"/>
</dbReference>
<accession>A0A1M6V8Y1</accession>
<proteinExistence type="predicted"/>
<dbReference type="AlphaFoldDB" id="A0A1M6V8Y1"/>
<organism evidence="1 2">
    <name type="scientific">Anaerocolumna jejuensis DSM 15929</name>
    <dbReference type="NCBI Taxonomy" id="1121322"/>
    <lineage>
        <taxon>Bacteria</taxon>
        <taxon>Bacillati</taxon>
        <taxon>Bacillota</taxon>
        <taxon>Clostridia</taxon>
        <taxon>Lachnospirales</taxon>
        <taxon>Lachnospiraceae</taxon>
        <taxon>Anaerocolumna</taxon>
    </lineage>
</organism>
<dbReference type="STRING" id="1121322.SAMN02745136_03323"/>
<gene>
    <name evidence="1" type="ORF">SAMN02745136_03323</name>
</gene>
<name>A0A1M6V8Y1_9FIRM</name>
<evidence type="ECO:0000313" key="2">
    <source>
        <dbReference type="Proteomes" id="UP000184386"/>
    </source>
</evidence>
<dbReference type="RefSeq" id="WP_073277955.1">
    <property type="nucleotide sequence ID" value="NZ_FRAC01000017.1"/>
</dbReference>
<evidence type="ECO:0000313" key="1">
    <source>
        <dbReference type="EMBL" id="SHK77814.1"/>
    </source>
</evidence>
<keyword evidence="2" id="KW-1185">Reference proteome</keyword>
<sequence length="80" mass="9126">MDMVTVKRNGVYISFPELKNKEGVIREDIIRESRINDKSKPVVKDISIKKAINLIVKPISPKSINTGYVSRTTLIFLKHT</sequence>
<protein>
    <submittedName>
        <fullName evidence="1">Uncharacterized protein</fullName>
    </submittedName>
</protein>